<dbReference type="InterPro" id="IPR027417">
    <property type="entry name" value="P-loop_NTPase"/>
</dbReference>
<gene>
    <name evidence="5" type="primary">adk</name>
    <name evidence="8" type="ORF">FJ657_04955</name>
</gene>
<sequence>MMRVLLLGAPGSGKGTQGARLARLLGAPHVALGDLLRVEASTGTGMGAHLAQIMGRGELVPDELITPLVTGALRASLGGFVLDGYPRTIAQARILDEFLERRAASVDAVLRFRIPEAQLVDRLLSRGRADDAPDTVRARLAVWSAHEAELVEHYRGSIVELDASGSPDEVFDRAADALREHATIAA</sequence>
<keyword evidence="5 7" id="KW-0067">ATP-binding</keyword>
<feature type="binding site" evidence="5">
    <location>
        <position position="126"/>
    </location>
    <ligand>
        <name>ATP</name>
        <dbReference type="ChEBI" id="CHEBI:30616"/>
    </ligand>
</feature>
<dbReference type="AlphaFoldDB" id="A0A506Y7H9"/>
<dbReference type="GO" id="GO:0005524">
    <property type="term" value="F:ATP binding"/>
    <property type="evidence" value="ECO:0007669"/>
    <property type="project" value="UniProtKB-UniRule"/>
</dbReference>
<organism evidence="8 9">
    <name type="scientific">Schumannella soli</name>
    <dbReference type="NCBI Taxonomy" id="2590779"/>
    <lineage>
        <taxon>Bacteria</taxon>
        <taxon>Bacillati</taxon>
        <taxon>Actinomycetota</taxon>
        <taxon>Actinomycetes</taxon>
        <taxon>Micrococcales</taxon>
        <taxon>Microbacteriaceae</taxon>
        <taxon>Schumannella</taxon>
    </lineage>
</organism>
<keyword evidence="3 5" id="KW-0547">Nucleotide-binding</keyword>
<dbReference type="HAMAP" id="MF_00235">
    <property type="entry name" value="Adenylate_kinase_Adk"/>
    <property type="match status" value="1"/>
</dbReference>
<dbReference type="PROSITE" id="PS00113">
    <property type="entry name" value="ADENYLATE_KINASE"/>
    <property type="match status" value="1"/>
</dbReference>
<keyword evidence="5" id="KW-0963">Cytoplasm</keyword>
<evidence type="ECO:0000313" key="8">
    <source>
        <dbReference type="EMBL" id="TPW77985.1"/>
    </source>
</evidence>
<comment type="similarity">
    <text evidence="5 6">Belongs to the adenylate kinase family.</text>
</comment>
<comment type="domain">
    <text evidence="5">Consists of three domains, a large central CORE domain and two small peripheral domains, NMPbind and LID, which undergo movements during catalysis. The LID domain closes over the site of phosphoryl transfer upon ATP binding. Assembling and dissambling the active center during each catalytic cycle provides an effective means to prevent ATP hydrolysis.</text>
</comment>
<dbReference type="UniPathway" id="UPA00588">
    <property type="reaction ID" value="UER00649"/>
</dbReference>
<feature type="region of interest" description="NMP" evidence="5">
    <location>
        <begin position="31"/>
        <end position="60"/>
    </location>
</feature>
<dbReference type="Proteomes" id="UP000316252">
    <property type="component" value="Unassembled WGS sequence"/>
</dbReference>
<evidence type="ECO:0000256" key="6">
    <source>
        <dbReference type="RuleBase" id="RU003330"/>
    </source>
</evidence>
<feature type="binding site" evidence="5">
    <location>
        <begin position="11"/>
        <end position="16"/>
    </location>
    <ligand>
        <name>ATP</name>
        <dbReference type="ChEBI" id="CHEBI:30616"/>
    </ligand>
</feature>
<dbReference type="GO" id="GO:0004017">
    <property type="term" value="F:AMP kinase activity"/>
    <property type="evidence" value="ECO:0007669"/>
    <property type="project" value="UniProtKB-UniRule"/>
</dbReference>
<evidence type="ECO:0000256" key="4">
    <source>
        <dbReference type="ARBA" id="ARBA00022777"/>
    </source>
</evidence>
<evidence type="ECO:0000256" key="7">
    <source>
        <dbReference type="RuleBase" id="RU003331"/>
    </source>
</evidence>
<comment type="caution">
    <text evidence="8">The sequence shown here is derived from an EMBL/GenBank/DDBJ whole genome shotgun (WGS) entry which is preliminary data.</text>
</comment>
<name>A0A506Y7H9_9MICO</name>
<keyword evidence="1 5" id="KW-0808">Transferase</keyword>
<dbReference type="OrthoDB" id="9805030at2"/>
<dbReference type="PANTHER" id="PTHR23359">
    <property type="entry name" value="NUCLEOTIDE KINASE"/>
    <property type="match status" value="1"/>
</dbReference>
<feature type="binding site" evidence="5">
    <location>
        <position position="139"/>
    </location>
    <ligand>
        <name>AMP</name>
        <dbReference type="ChEBI" id="CHEBI:456215"/>
    </ligand>
</feature>
<comment type="subcellular location">
    <subcellularLocation>
        <location evidence="5 7">Cytoplasm</location>
    </subcellularLocation>
</comment>
<dbReference type="CDD" id="cd01428">
    <property type="entry name" value="ADK"/>
    <property type="match status" value="1"/>
</dbReference>
<feature type="binding site" evidence="5">
    <location>
        <begin position="58"/>
        <end position="60"/>
    </location>
    <ligand>
        <name>AMP</name>
        <dbReference type="ChEBI" id="CHEBI:456215"/>
    </ligand>
</feature>
<feature type="binding site" evidence="5">
    <location>
        <position position="91"/>
    </location>
    <ligand>
        <name>AMP</name>
        <dbReference type="ChEBI" id="CHEBI:456215"/>
    </ligand>
</feature>
<comment type="caution">
    <text evidence="5">Lacks conserved residue(s) required for the propagation of feature annotation.</text>
</comment>
<keyword evidence="4 5" id="KW-0418">Kinase</keyword>
<keyword evidence="9" id="KW-1185">Reference proteome</keyword>
<proteinExistence type="inferred from homology"/>
<evidence type="ECO:0000256" key="3">
    <source>
        <dbReference type="ARBA" id="ARBA00022741"/>
    </source>
</evidence>
<dbReference type="PRINTS" id="PR00094">
    <property type="entry name" value="ADENYLTKNASE"/>
</dbReference>
<evidence type="ECO:0000256" key="5">
    <source>
        <dbReference type="HAMAP-Rule" id="MF_00235"/>
    </source>
</evidence>
<keyword evidence="2 5" id="KW-0545">Nucleotide biosynthesis</keyword>
<accession>A0A506Y7H9</accession>
<reference evidence="8 9" key="1">
    <citation type="submission" date="2019-06" db="EMBL/GenBank/DDBJ databases">
        <authorList>
            <person name="Li F."/>
        </authorList>
    </citation>
    <scope>NUCLEOTIDE SEQUENCE [LARGE SCALE GENOMIC DNA]</scope>
    <source>
        <strain evidence="8 9">10F1D-1</strain>
    </source>
</reference>
<comment type="function">
    <text evidence="5">Catalyzes the reversible transfer of the terminal phosphate group between ATP and AMP. Plays an important role in cellular energy homeostasis and in adenine nucleotide metabolism.</text>
</comment>
<feature type="binding site" evidence="5">
    <location>
        <position position="37"/>
    </location>
    <ligand>
        <name>AMP</name>
        <dbReference type="ChEBI" id="CHEBI:456215"/>
    </ligand>
</feature>
<evidence type="ECO:0000256" key="1">
    <source>
        <dbReference type="ARBA" id="ARBA00022679"/>
    </source>
</evidence>
<comment type="pathway">
    <text evidence="5">Purine metabolism; AMP biosynthesis via salvage pathway; AMP from ADP: step 1/1.</text>
</comment>
<evidence type="ECO:0000313" key="9">
    <source>
        <dbReference type="Proteomes" id="UP000316252"/>
    </source>
</evidence>
<dbReference type="InterPro" id="IPR033690">
    <property type="entry name" value="Adenylat_kinase_CS"/>
</dbReference>
<dbReference type="Gene3D" id="3.40.50.300">
    <property type="entry name" value="P-loop containing nucleotide triphosphate hydrolases"/>
    <property type="match status" value="1"/>
</dbReference>
<dbReference type="Pfam" id="PF00406">
    <property type="entry name" value="ADK"/>
    <property type="match status" value="1"/>
</dbReference>
<evidence type="ECO:0000256" key="2">
    <source>
        <dbReference type="ARBA" id="ARBA00022727"/>
    </source>
</evidence>
<dbReference type="EC" id="2.7.4.3" evidence="5 7"/>
<feature type="binding site" evidence="5">
    <location>
        <position position="165"/>
    </location>
    <ligand>
        <name>ATP</name>
        <dbReference type="ChEBI" id="CHEBI:30616"/>
    </ligand>
</feature>
<feature type="binding site" evidence="5">
    <location>
        <position position="128"/>
    </location>
    <ligand>
        <name>AMP</name>
        <dbReference type="ChEBI" id="CHEBI:456215"/>
    </ligand>
</feature>
<comment type="subunit">
    <text evidence="5 7">Monomer.</text>
</comment>
<dbReference type="GO" id="GO:0044209">
    <property type="term" value="P:AMP salvage"/>
    <property type="evidence" value="ECO:0007669"/>
    <property type="project" value="UniProtKB-UniRule"/>
</dbReference>
<feature type="binding site" evidence="5">
    <location>
        <begin position="84"/>
        <end position="87"/>
    </location>
    <ligand>
        <name>AMP</name>
        <dbReference type="ChEBI" id="CHEBI:456215"/>
    </ligand>
</feature>
<dbReference type="EMBL" id="VHQG01000001">
    <property type="protein sequence ID" value="TPW77985.1"/>
    <property type="molecule type" value="Genomic_DNA"/>
</dbReference>
<dbReference type="SUPFAM" id="SSF52540">
    <property type="entry name" value="P-loop containing nucleoside triphosphate hydrolases"/>
    <property type="match status" value="1"/>
</dbReference>
<dbReference type="InterPro" id="IPR000850">
    <property type="entry name" value="Adenylat/UMP-CMP_kin"/>
</dbReference>
<dbReference type="GO" id="GO:0005737">
    <property type="term" value="C:cytoplasm"/>
    <property type="evidence" value="ECO:0007669"/>
    <property type="project" value="UniProtKB-SubCell"/>
</dbReference>
<protein>
    <recommendedName>
        <fullName evidence="5 7">Adenylate kinase</fullName>
        <shortName evidence="5">AK</shortName>
        <ecNumber evidence="5 7">2.7.4.3</ecNumber>
    </recommendedName>
    <alternativeName>
        <fullName evidence="5">ATP-AMP transphosphorylase</fullName>
    </alternativeName>
    <alternativeName>
        <fullName evidence="5">ATP:AMP phosphotransferase</fullName>
    </alternativeName>
    <alternativeName>
        <fullName evidence="5">Adenylate monophosphate kinase</fullName>
    </alternativeName>
</protein>
<comment type="catalytic activity">
    <reaction evidence="5 7">
        <text>AMP + ATP = 2 ADP</text>
        <dbReference type="Rhea" id="RHEA:12973"/>
        <dbReference type="ChEBI" id="CHEBI:30616"/>
        <dbReference type="ChEBI" id="CHEBI:456215"/>
        <dbReference type="ChEBI" id="CHEBI:456216"/>
        <dbReference type="EC" id="2.7.4.3"/>
    </reaction>
</comment>